<evidence type="ECO:0000256" key="6">
    <source>
        <dbReference type="ARBA" id="ARBA00022525"/>
    </source>
</evidence>
<dbReference type="GO" id="GO:0045088">
    <property type="term" value="P:regulation of innate immune response"/>
    <property type="evidence" value="ECO:0007669"/>
    <property type="project" value="UniProtKB-ARBA"/>
</dbReference>
<evidence type="ECO:0000256" key="4">
    <source>
        <dbReference type="ARBA" id="ARBA00010081"/>
    </source>
</evidence>
<name>G3PP14_GASAC</name>
<dbReference type="eggNOG" id="ENOG502QUNN">
    <property type="taxonomic scope" value="Eukaryota"/>
</dbReference>
<reference evidence="12" key="2">
    <citation type="submission" date="2025-08" db="UniProtKB">
        <authorList>
            <consortium name="Ensembl"/>
        </authorList>
    </citation>
    <scope>IDENTIFICATION</scope>
</reference>
<keyword evidence="13" id="KW-1185">Reference proteome</keyword>
<dbReference type="Pfam" id="PF07292">
    <property type="entry name" value="NID"/>
    <property type="match status" value="2"/>
</dbReference>
<dbReference type="GO" id="GO:0005615">
    <property type="term" value="C:extracellular space"/>
    <property type="evidence" value="ECO:0007669"/>
    <property type="project" value="UniProtKB-ARBA"/>
</dbReference>
<dbReference type="GO" id="GO:0045087">
    <property type="term" value="P:innate immune response"/>
    <property type="evidence" value="ECO:0007669"/>
    <property type="project" value="UniProtKB-KW"/>
</dbReference>
<sequence length="340" mass="38729">MFNDEERRHEQLIQEQQEILILTEQQRETTREFRRRSDRLLQDLEKDQRSYEQQIEDGKAEAVLMQQEEKELLKEIQRVEEALKEEDAQNQHLQQQVEVFTAVPERPVVFVGTKGSNAFQMKSRVVYPMEGGTALVTFEDEVVASRILDMKEHRVALGSECSIALEARRVQLVLPQLVEIDSEVSPRHILISNLPKMETETLLNKLEIHFSKKRHGGGEVEKCELLPDSEDVVITFVESDVARGLTEREHHQVELQRTEQSVRVTPFLNGTITGLQTRVAVCRRTVLLTGIPGVMEPESLLDLLEIHFQRKANGGGEIEAFLYNPPGGRSSALFEGVSAA</sequence>
<dbReference type="InterPro" id="IPR012677">
    <property type="entry name" value="Nucleotide-bd_a/b_plait_sf"/>
</dbReference>
<proteinExistence type="inferred from homology"/>
<evidence type="ECO:0000256" key="3">
    <source>
        <dbReference type="ARBA" id="ARBA00004613"/>
    </source>
</evidence>
<keyword evidence="5" id="KW-0963">Cytoplasm</keyword>
<dbReference type="Proteomes" id="UP000007635">
    <property type="component" value="Chromosome XI"/>
</dbReference>
<dbReference type="AlphaFoldDB" id="G3PP14"/>
<evidence type="ECO:0000256" key="10">
    <source>
        <dbReference type="SAM" id="Coils"/>
    </source>
</evidence>
<feature type="coiled-coil region" evidence="10">
    <location>
        <begin position="34"/>
        <end position="96"/>
    </location>
</feature>
<dbReference type="Ensembl" id="ENSGACT00000019385.2">
    <property type="protein sequence ID" value="ENSGACP00000019347.2"/>
    <property type="gene ID" value="ENSGACG00000014656.2"/>
</dbReference>
<protein>
    <submittedName>
        <fullName evidence="12">Interferon-induced protein 35</fullName>
    </submittedName>
</protein>
<dbReference type="PANTHER" id="PTHR15225">
    <property type="entry name" value="INTERFERON-INDUCED PROTEIN 35/NMI N-MYC/STAT INTERACTING PROTEIN"/>
    <property type="match status" value="1"/>
</dbReference>
<dbReference type="GO" id="GO:0005737">
    <property type="term" value="C:cytoplasm"/>
    <property type="evidence" value="ECO:0007669"/>
    <property type="project" value="UniProtKB-SubCell"/>
</dbReference>
<reference evidence="12 13" key="1">
    <citation type="journal article" date="2021" name="G3 (Bethesda)">
        <title>Improved contiguity of the threespine stickleback genome using long-read sequencing.</title>
        <authorList>
            <person name="Nath S."/>
            <person name="Shaw D.E."/>
            <person name="White M.A."/>
        </authorList>
    </citation>
    <scope>NUCLEOTIDE SEQUENCE [LARGE SCALE GENOMIC DNA]</scope>
    <source>
        <strain evidence="12 13">Lake Benthic</strain>
    </source>
</reference>
<dbReference type="FunFam" id="3.30.70.330:FF:000300">
    <property type="entry name" value="Interferon-induced protein 35"/>
    <property type="match status" value="1"/>
</dbReference>
<dbReference type="GeneTree" id="ENSGT00530000063686"/>
<reference evidence="12" key="3">
    <citation type="submission" date="2025-09" db="UniProtKB">
        <authorList>
            <consortium name="Ensembl"/>
        </authorList>
    </citation>
    <scope>IDENTIFICATION</scope>
</reference>
<evidence type="ECO:0000259" key="11">
    <source>
        <dbReference type="Pfam" id="PF07292"/>
    </source>
</evidence>
<evidence type="ECO:0000256" key="5">
    <source>
        <dbReference type="ARBA" id="ARBA00022490"/>
    </source>
</evidence>
<dbReference type="Bgee" id="ENSGACG00000014656">
    <property type="expression patterns" value="Expressed in pharyngeal gill and 10 other cell types or tissues"/>
</dbReference>
<dbReference type="PANTHER" id="PTHR15225:SF1">
    <property type="entry name" value="INTERFERON-INDUCED 35 KDA PROTEIN"/>
    <property type="match status" value="1"/>
</dbReference>
<dbReference type="GO" id="GO:0005634">
    <property type="term" value="C:nucleus"/>
    <property type="evidence" value="ECO:0007669"/>
    <property type="project" value="UniProtKB-SubCell"/>
</dbReference>
<dbReference type="InterPro" id="IPR009909">
    <property type="entry name" value="Nmi/IFP35_dom"/>
</dbReference>
<evidence type="ECO:0000313" key="12">
    <source>
        <dbReference type="Ensembl" id="ENSGACP00000019347.2"/>
    </source>
</evidence>
<keyword evidence="10" id="KW-0175">Coiled coil</keyword>
<keyword evidence="9" id="KW-0539">Nucleus</keyword>
<evidence type="ECO:0000256" key="9">
    <source>
        <dbReference type="ARBA" id="ARBA00023242"/>
    </source>
</evidence>
<comment type="similarity">
    <text evidence="4">Belongs to the NMI family.</text>
</comment>
<dbReference type="STRING" id="69293.ENSGACP00000019347"/>
<accession>G3PP14</accession>
<evidence type="ECO:0000313" key="13">
    <source>
        <dbReference type="Proteomes" id="UP000007635"/>
    </source>
</evidence>
<keyword evidence="8" id="KW-0391">Immunity</keyword>
<evidence type="ECO:0000256" key="1">
    <source>
        <dbReference type="ARBA" id="ARBA00004123"/>
    </source>
</evidence>
<comment type="subcellular location">
    <subcellularLocation>
        <location evidence="2">Cytoplasm</location>
    </subcellularLocation>
    <subcellularLocation>
        <location evidence="1">Nucleus</location>
    </subcellularLocation>
    <subcellularLocation>
        <location evidence="3">Secreted</location>
    </subcellularLocation>
</comment>
<keyword evidence="6" id="KW-0964">Secreted</keyword>
<keyword evidence="7" id="KW-0399">Innate immunity</keyword>
<evidence type="ECO:0000256" key="2">
    <source>
        <dbReference type="ARBA" id="ARBA00004496"/>
    </source>
</evidence>
<dbReference type="Gene3D" id="3.30.70.330">
    <property type="match status" value="1"/>
</dbReference>
<dbReference type="OMA" id="FQKNTNG"/>
<evidence type="ECO:0000256" key="8">
    <source>
        <dbReference type="ARBA" id="ARBA00022859"/>
    </source>
</evidence>
<evidence type="ECO:0000256" key="7">
    <source>
        <dbReference type="ARBA" id="ARBA00022588"/>
    </source>
</evidence>
<feature type="domain" description="NID" evidence="11">
    <location>
        <begin position="232"/>
        <end position="320"/>
    </location>
</feature>
<dbReference type="InParanoid" id="G3PP14"/>
<organism evidence="12 13">
    <name type="scientific">Gasterosteus aculeatus aculeatus</name>
    <name type="common">three-spined stickleback</name>
    <dbReference type="NCBI Taxonomy" id="481459"/>
    <lineage>
        <taxon>Eukaryota</taxon>
        <taxon>Metazoa</taxon>
        <taxon>Chordata</taxon>
        <taxon>Craniata</taxon>
        <taxon>Vertebrata</taxon>
        <taxon>Euteleostomi</taxon>
        <taxon>Actinopterygii</taxon>
        <taxon>Neopterygii</taxon>
        <taxon>Teleostei</taxon>
        <taxon>Neoteleostei</taxon>
        <taxon>Acanthomorphata</taxon>
        <taxon>Eupercaria</taxon>
        <taxon>Perciformes</taxon>
        <taxon>Cottioidei</taxon>
        <taxon>Gasterosteales</taxon>
        <taxon>Gasterosteidae</taxon>
        <taxon>Gasterosteus</taxon>
    </lineage>
</organism>
<feature type="domain" description="NID" evidence="11">
    <location>
        <begin position="134"/>
        <end position="222"/>
    </location>
</feature>